<feature type="region of interest" description="Disordered" evidence="1">
    <location>
        <begin position="92"/>
        <end position="114"/>
    </location>
</feature>
<protein>
    <submittedName>
        <fullName evidence="2">Uncharacterized protein</fullName>
    </submittedName>
</protein>
<dbReference type="EMBL" id="BPWL01000009">
    <property type="protein sequence ID" value="GJJ13687.1"/>
    <property type="molecule type" value="Genomic_DNA"/>
</dbReference>
<keyword evidence="3" id="KW-1185">Reference proteome</keyword>
<proteinExistence type="predicted"/>
<evidence type="ECO:0000313" key="2">
    <source>
        <dbReference type="EMBL" id="GJJ13687.1"/>
    </source>
</evidence>
<comment type="caution">
    <text evidence="2">The sequence shown here is derived from an EMBL/GenBank/DDBJ whole genome shotgun (WGS) entry which is preliminary data.</text>
</comment>
<dbReference type="Proteomes" id="UP001050691">
    <property type="component" value="Unassembled WGS sequence"/>
</dbReference>
<evidence type="ECO:0000313" key="3">
    <source>
        <dbReference type="Proteomes" id="UP001050691"/>
    </source>
</evidence>
<evidence type="ECO:0000256" key="1">
    <source>
        <dbReference type="SAM" id="MobiDB-lite"/>
    </source>
</evidence>
<dbReference type="AlphaFoldDB" id="A0AAV5AIV2"/>
<reference evidence="2" key="1">
    <citation type="submission" date="2021-10" db="EMBL/GenBank/DDBJ databases">
        <title>De novo Genome Assembly of Clathrus columnatus (Basidiomycota, Fungi) Using Illumina and Nanopore Sequence Data.</title>
        <authorList>
            <person name="Ogiso-Tanaka E."/>
            <person name="Itagaki H."/>
            <person name="Hosoya T."/>
            <person name="Hosaka K."/>
        </authorList>
    </citation>
    <scope>NUCLEOTIDE SEQUENCE</scope>
    <source>
        <strain evidence="2">MO-923</strain>
    </source>
</reference>
<name>A0AAV5AIV2_9AGAM</name>
<organism evidence="2 3">
    <name type="scientific">Clathrus columnatus</name>
    <dbReference type="NCBI Taxonomy" id="1419009"/>
    <lineage>
        <taxon>Eukaryota</taxon>
        <taxon>Fungi</taxon>
        <taxon>Dikarya</taxon>
        <taxon>Basidiomycota</taxon>
        <taxon>Agaricomycotina</taxon>
        <taxon>Agaricomycetes</taxon>
        <taxon>Phallomycetidae</taxon>
        <taxon>Phallales</taxon>
        <taxon>Clathraceae</taxon>
        <taxon>Clathrus</taxon>
    </lineage>
</organism>
<gene>
    <name evidence="2" type="ORF">Clacol_007943</name>
</gene>
<sequence>MPPSLPPDQSLYINTLGERLVILSVSEEGIRIGEKTNYPDFTKAGFKHGVYLYTENLAITSDISGTQGLTIATRSLQCPHGIGIVLNVNGERGKDSAKSEPEDKTTVGEVERNGKTGGNGGVLSVFVEDLSKAAAEALELQARGGDGGDTYLTGGRVGNGGKGGTIYSVFQPTYVQLLPVLNRYFTQEEFHPEGTEDERKAKYDEPVTKSHFLYEGAKETISLGRILLATQEIEEIFQPLVNEISKIDQGDVRTILQVKIGLNNSRHNLNRLIDNQECLMAPAHGSVRRGYGGRGVGLIGVEPGKPGDDGHETQVFLRVPRNFTSVPIPIAHPLQCFMLLERANVFFYINSPSLRIHAKLLYQRILDRLSFLPLKPEDPLYKAYEDSPIMPSTSLAELEGIKTKASNLLVQLTSGELNYHGLQASWVPRASYKFYSGHLDRAMEDLTIFEKAYIEYNEALKAQEDLNDKLKIAYNNTANMISSLQADQHDLMLLIQDIYRDIIAATPVVENARKKLIQAYEAELKVIKSSFGLSVPQLINALTMIAFSPKSLMSGIQSADLIYQGFTTVPSIDGTSISKEYLAKEFLQSEGTIKNISTLLKTKIDGTYQLDDPFATRLIVEKERIFSQLDQFSQEAFGGVNDGETRKQLEEKFDALIKAMTKRNGSILEYNVTLRLLISKGEEEEAFKKKEIELIHRQVKHEDPDLPVVTSYVRAIYQASRTRVMKLIGMTLRSLDFRMVNTSDVYDYAFNGDPENPTEVDKVPLSLTSFVLRNIRSNIEDKFTQQIERWGSEPAKFPRNFDKDEGKRFRLSRSQLNLLVNGEDHTVVVKIPIVDQDSKNAGDFEGCCNIRIYRVRFALTGLKTSTSLPAGRDALVVFKLTHGGNETILDRSNAAFEFRHEPVSTIFSFRLDGGGYKSVLDNGNIGQSDINEVATSYAAPGPFSEWTVNMKGTDWKHLDVGKVTDGYFDFCGTNYTFS</sequence>
<accession>A0AAV5AIV2</accession>